<name>A0A5K7YE43_9BACT</name>
<proteinExistence type="predicted"/>
<dbReference type="KEGG" id="dalk:DSCA_01900"/>
<evidence type="ECO:0000313" key="1">
    <source>
        <dbReference type="EMBL" id="BBO66260.1"/>
    </source>
</evidence>
<accession>A0A5K7YE43</accession>
<dbReference type="AlphaFoldDB" id="A0A5K7YE43"/>
<sequence>MTLFAGASDLKRVGSMEQKKNGLQAIYDDFEAAAAPYKAEAACGKGCAFCCTDAGGIHITTLEGLVIRDCINRLPRSRQVALKKALAADMKRREAKKKSACPLLMKNRACMIYRLRPFACRRIYSLERCGPNRHPVLSRQVMALGDAAIRSLQQLDDTGYSGHLAYILFMLETPAFLDTYLAGEYRPEAIMQFGKSHGIVINRLAGQGRAEKEG</sequence>
<keyword evidence="2" id="KW-1185">Reference proteome</keyword>
<dbReference type="EMBL" id="AP021874">
    <property type="protein sequence ID" value="BBO66260.1"/>
    <property type="molecule type" value="Genomic_DNA"/>
</dbReference>
<organism evidence="1 2">
    <name type="scientific">Desulfosarcina alkanivorans</name>
    <dbReference type="NCBI Taxonomy" id="571177"/>
    <lineage>
        <taxon>Bacteria</taxon>
        <taxon>Pseudomonadati</taxon>
        <taxon>Thermodesulfobacteriota</taxon>
        <taxon>Desulfobacteria</taxon>
        <taxon>Desulfobacterales</taxon>
        <taxon>Desulfosarcinaceae</taxon>
        <taxon>Desulfosarcina</taxon>
    </lineage>
</organism>
<dbReference type="Proteomes" id="UP000427906">
    <property type="component" value="Chromosome"/>
</dbReference>
<evidence type="ECO:0000313" key="2">
    <source>
        <dbReference type="Proteomes" id="UP000427906"/>
    </source>
</evidence>
<reference evidence="1 2" key="1">
    <citation type="submission" date="2019-11" db="EMBL/GenBank/DDBJ databases">
        <title>Comparative genomics of hydrocarbon-degrading Desulfosarcina strains.</title>
        <authorList>
            <person name="Watanabe M."/>
            <person name="Kojima H."/>
            <person name="Fukui M."/>
        </authorList>
    </citation>
    <scope>NUCLEOTIDE SEQUENCE [LARGE SCALE GENOMIC DNA]</scope>
    <source>
        <strain evidence="1 2">PL12</strain>
    </source>
</reference>
<gene>
    <name evidence="1" type="ORF">DSCA_01900</name>
</gene>
<protein>
    <recommendedName>
        <fullName evidence="3">Zinc/iron-chelating domain-containing protein</fullName>
    </recommendedName>
</protein>
<evidence type="ECO:0008006" key="3">
    <source>
        <dbReference type="Google" id="ProtNLM"/>
    </source>
</evidence>